<dbReference type="SUPFAM" id="SSF82693">
    <property type="entry name" value="Multidrug efflux transporter AcrB pore domain, PN1, PN2, PC1 and PC2 subdomains"/>
    <property type="match status" value="3"/>
</dbReference>
<keyword evidence="7 9" id="KW-1133">Transmembrane helix</keyword>
<dbReference type="PROSITE" id="PS50156">
    <property type="entry name" value="SSD"/>
    <property type="match status" value="1"/>
</dbReference>
<keyword evidence="4" id="KW-1003">Cell membrane</keyword>
<dbReference type="PRINTS" id="PR00702">
    <property type="entry name" value="ACRIFLAVINRP"/>
</dbReference>
<dbReference type="EMBL" id="JRLZ01000010">
    <property type="protein sequence ID" value="KGO95394.1"/>
    <property type="molecule type" value="Genomic_DNA"/>
</dbReference>
<dbReference type="PANTHER" id="PTHR32063">
    <property type="match status" value="1"/>
</dbReference>
<feature type="transmembrane region" description="Helical" evidence="9">
    <location>
        <begin position="367"/>
        <end position="387"/>
    </location>
</feature>
<feature type="domain" description="SSD" evidence="10">
    <location>
        <begin position="370"/>
        <end position="495"/>
    </location>
</feature>
<dbReference type="Gene3D" id="3.30.70.1320">
    <property type="entry name" value="Multidrug efflux transporter AcrB pore domain like"/>
    <property type="match status" value="1"/>
</dbReference>
<feature type="transmembrane region" description="Helical" evidence="9">
    <location>
        <begin position="470"/>
        <end position="497"/>
    </location>
</feature>
<protein>
    <submittedName>
        <fullName evidence="11">RND transporter</fullName>
    </submittedName>
</protein>
<dbReference type="Gene3D" id="1.20.1640.10">
    <property type="entry name" value="Multidrug efflux transporter AcrB transmembrane domain"/>
    <property type="match status" value="2"/>
</dbReference>
<comment type="subcellular location">
    <subcellularLocation>
        <location evidence="1">Cell inner membrane</location>
        <topology evidence="1">Multi-pass membrane protein</topology>
    </subcellularLocation>
</comment>
<gene>
    <name evidence="11" type="ORF">Q767_11360</name>
</gene>
<comment type="similarity">
    <text evidence="2">Belongs to the resistance-nodulation-cell division (RND) (TC 2.A.6) family.</text>
</comment>
<evidence type="ECO:0000256" key="1">
    <source>
        <dbReference type="ARBA" id="ARBA00004429"/>
    </source>
</evidence>
<dbReference type="eggNOG" id="COG0841">
    <property type="taxonomic scope" value="Bacteria"/>
</dbReference>
<feature type="transmembrane region" description="Helical" evidence="9">
    <location>
        <begin position="341"/>
        <end position="360"/>
    </location>
</feature>
<evidence type="ECO:0000256" key="2">
    <source>
        <dbReference type="ARBA" id="ARBA00010942"/>
    </source>
</evidence>
<dbReference type="FunFam" id="1.20.1640.10:FF:000001">
    <property type="entry name" value="Efflux pump membrane transporter"/>
    <property type="match status" value="1"/>
</dbReference>
<evidence type="ECO:0000256" key="6">
    <source>
        <dbReference type="ARBA" id="ARBA00022692"/>
    </source>
</evidence>
<dbReference type="GO" id="GO:0015562">
    <property type="term" value="F:efflux transmembrane transporter activity"/>
    <property type="evidence" value="ECO:0007669"/>
    <property type="project" value="InterPro"/>
</dbReference>
<dbReference type="STRING" id="1107311.Q767_11360"/>
<keyword evidence="5" id="KW-0997">Cell inner membrane</keyword>
<keyword evidence="12" id="KW-1185">Reference proteome</keyword>
<dbReference type="PATRIC" id="fig|1107311.3.peg.648"/>
<feature type="transmembrane region" description="Helical" evidence="9">
    <location>
        <begin position="9"/>
        <end position="27"/>
    </location>
</feature>
<feature type="transmembrane region" description="Helical" evidence="9">
    <location>
        <begin position="1007"/>
        <end position="1029"/>
    </location>
</feature>
<name>V6SC38_9FLAO</name>
<dbReference type="GO" id="GO:0009636">
    <property type="term" value="P:response to toxic substance"/>
    <property type="evidence" value="ECO:0007669"/>
    <property type="project" value="UniProtKB-ARBA"/>
</dbReference>
<evidence type="ECO:0000259" key="10">
    <source>
        <dbReference type="PROSITE" id="PS50156"/>
    </source>
</evidence>
<feature type="transmembrane region" description="Helical" evidence="9">
    <location>
        <begin position="975"/>
        <end position="995"/>
    </location>
</feature>
<dbReference type="AlphaFoldDB" id="V6SC38"/>
<evidence type="ECO:0000256" key="9">
    <source>
        <dbReference type="SAM" id="Phobius"/>
    </source>
</evidence>
<organism evidence="11 12">
    <name type="scientific">Flavobacterium enshiense DK69</name>
    <dbReference type="NCBI Taxonomy" id="1107311"/>
    <lineage>
        <taxon>Bacteria</taxon>
        <taxon>Pseudomonadati</taxon>
        <taxon>Bacteroidota</taxon>
        <taxon>Flavobacteriia</taxon>
        <taxon>Flavobacteriales</taxon>
        <taxon>Flavobacteriaceae</taxon>
        <taxon>Flavobacterium</taxon>
    </lineage>
</organism>
<dbReference type="InterPro" id="IPR027463">
    <property type="entry name" value="AcrB_DN_DC_subdom"/>
</dbReference>
<evidence type="ECO:0000256" key="8">
    <source>
        <dbReference type="ARBA" id="ARBA00023136"/>
    </source>
</evidence>
<dbReference type="NCBIfam" id="TIGR00915">
    <property type="entry name" value="2A0602"/>
    <property type="match status" value="1"/>
</dbReference>
<dbReference type="InterPro" id="IPR004764">
    <property type="entry name" value="MdtF-like"/>
</dbReference>
<feature type="transmembrane region" description="Helical" evidence="9">
    <location>
        <begin position="871"/>
        <end position="888"/>
    </location>
</feature>
<dbReference type="Gene3D" id="3.30.2090.10">
    <property type="entry name" value="Multidrug efflux transporter AcrB TolC docking domain, DN and DC subdomains"/>
    <property type="match status" value="2"/>
</dbReference>
<evidence type="ECO:0000256" key="7">
    <source>
        <dbReference type="ARBA" id="ARBA00022989"/>
    </source>
</evidence>
<dbReference type="RefSeq" id="WP_023572706.1">
    <property type="nucleotide sequence ID" value="NZ_AVCS01000006.1"/>
</dbReference>
<feature type="transmembrane region" description="Helical" evidence="9">
    <location>
        <begin position="895"/>
        <end position="914"/>
    </location>
</feature>
<dbReference type="Gene3D" id="3.30.70.1440">
    <property type="entry name" value="Multidrug efflux transporter AcrB pore domain"/>
    <property type="match status" value="1"/>
</dbReference>
<dbReference type="Gene3D" id="3.30.70.1430">
    <property type="entry name" value="Multidrug efflux transporter AcrB pore domain"/>
    <property type="match status" value="2"/>
</dbReference>
<proteinExistence type="inferred from homology"/>
<dbReference type="PANTHER" id="PTHR32063:SF11">
    <property type="entry name" value="CATION OR DRUG EFFLUX SYSTEM PROTEIN"/>
    <property type="match status" value="1"/>
</dbReference>
<keyword evidence="3" id="KW-0813">Transport</keyword>
<evidence type="ECO:0000256" key="3">
    <source>
        <dbReference type="ARBA" id="ARBA00022448"/>
    </source>
</evidence>
<accession>V6SC38</accession>
<dbReference type="InterPro" id="IPR001036">
    <property type="entry name" value="Acrflvin-R"/>
</dbReference>
<evidence type="ECO:0000313" key="12">
    <source>
        <dbReference type="Proteomes" id="UP000030149"/>
    </source>
</evidence>
<evidence type="ECO:0000256" key="4">
    <source>
        <dbReference type="ARBA" id="ARBA00022475"/>
    </source>
</evidence>
<dbReference type="GO" id="GO:0042910">
    <property type="term" value="F:xenobiotic transmembrane transporter activity"/>
    <property type="evidence" value="ECO:0007669"/>
    <property type="project" value="TreeGrafter"/>
</dbReference>
<feature type="transmembrane region" description="Helical" evidence="9">
    <location>
        <begin position="537"/>
        <end position="554"/>
    </location>
</feature>
<dbReference type="GO" id="GO:0005886">
    <property type="term" value="C:plasma membrane"/>
    <property type="evidence" value="ECO:0007669"/>
    <property type="project" value="UniProtKB-SubCell"/>
</dbReference>
<reference evidence="12" key="1">
    <citation type="submission" date="2013-09" db="EMBL/GenBank/DDBJ databases">
        <authorList>
            <person name="Zeng Z."/>
            <person name="Chen C."/>
        </authorList>
    </citation>
    <scope>NUCLEOTIDE SEQUENCE [LARGE SCALE GENOMIC DNA]</scope>
    <source>
        <strain evidence="12">DK69</strain>
    </source>
</reference>
<sequence length="1054" mass="114551">MDHFFVRRPIVAIVLSILIVIIGFLSLRSTPVSKFPDIAPPIININGSYRGANAINVEQAVATPIEQKVNGVENMLYMQSTNAGDGNMGLSVTFDIGTNLDVATMLTQNRVAEATPKLPQDVRTTGVSTKKSLLVPMLLISLHSPNNTYNADFLNNYATINIVDPLARIKGVGEVLLYGGSNYAMRVWIKPDVLAKYDMTALDVMNAIQEQNAIAPGGKFGGPPAKNGNEFTYNVMLSDRLVTQEDFENIIVKSNIKNQQIRLKDVATVSLGTENYFTQARLNGKPAGVIGIKQMPGSNALEVAENVKKTIAQLSEKFPNDLEYDVSLDTTLAVSEGINEIVHTLFEAVILVILVVFIFLQNWKATLIPLITVPVSLIGVFMFFPLLGFSVNVLSLLGLVLAIGIVVDDAIVVVEAVMHHIEHGKTPREATNQAMKEVAGPVIAIAVVLTAVFIPVALTPGITGRLYQQFAITIAISVILSAINALTLSPALCALLLKPAKEQKGWLARFFAGFNRVFDSVTNKYTGLAGYLIKKTMRSLIFIGIVVGVIVILGKKVPTGFVPEEDEGYFYINVELPSASSLERTSEVCKKIEQILAQDKNIEFYTTNAGFSLLKNSNATSNALIFISPVEWSHRDKSVAQIMKELNAKFTTQITEATVFAFGPPPIAGIGNAAGFTIMLQDKGGNTPQYLAENTKNFMDAAKKRPEIGTIRTTFNANVPQIRLEIDRDKVKELNLSLADVNTTVGANLGGQYINEFNRYGRQYIVLIQGVPDEFINPTDISKIFIKSKDGNMVPLSSIATIKRETGPEFTNRFNLYRSAEIGGSPAPGYSSSQALKALEETAKEVLPQSMGYEWSAMSFQEKAAEGKGNVVFIMALVFVFLILAAQYESWKLPFSVLLGTPFAVFGAFLGLFLCKLFSPDYVNNVFAQIGLVLLIGLAAKNAILIVEFAKAEYEKGVPLLESALTAAKLRFRPILMTAFAFILGVVPLLTASGAGAQARKVMGTAVFSGMLVATVLGVCFIPVLFVFIESFGKKKEEAITPENNSEPNSTSHE</sequence>
<dbReference type="SUPFAM" id="SSF82714">
    <property type="entry name" value="Multidrug efflux transporter AcrB TolC docking domain, DN and DC subdomains"/>
    <property type="match status" value="2"/>
</dbReference>
<comment type="caution">
    <text evidence="11">The sequence shown here is derived from an EMBL/GenBank/DDBJ whole genome shotgun (WGS) entry which is preliminary data.</text>
</comment>
<keyword evidence="6 9" id="KW-0812">Transmembrane</keyword>
<dbReference type="Proteomes" id="UP000030149">
    <property type="component" value="Unassembled WGS sequence"/>
</dbReference>
<dbReference type="Pfam" id="PF00873">
    <property type="entry name" value="ACR_tran"/>
    <property type="match status" value="1"/>
</dbReference>
<feature type="transmembrane region" description="Helical" evidence="9">
    <location>
        <begin position="438"/>
        <end position="458"/>
    </location>
</feature>
<evidence type="ECO:0000256" key="5">
    <source>
        <dbReference type="ARBA" id="ARBA00022519"/>
    </source>
</evidence>
<feature type="transmembrane region" description="Helical" evidence="9">
    <location>
        <begin position="926"/>
        <end position="947"/>
    </location>
</feature>
<dbReference type="NCBIfam" id="NF000282">
    <property type="entry name" value="RND_permease_1"/>
    <property type="match status" value="1"/>
</dbReference>
<evidence type="ECO:0000313" key="11">
    <source>
        <dbReference type="EMBL" id="KGO95394.1"/>
    </source>
</evidence>
<reference evidence="11 12" key="2">
    <citation type="journal article" date="2015" name="Stand. Genomic Sci.">
        <title>High quality draft genomic sequence of Flavobacterium enshiense DK69(T) and comparison among Flavobacterium genomes.</title>
        <authorList>
            <person name="Zeng Z."/>
            <person name="Chen C."/>
            <person name="Du H."/>
            <person name="Wang G."/>
            <person name="Li M."/>
        </authorList>
    </citation>
    <scope>NUCLEOTIDE SEQUENCE [LARGE SCALE GENOMIC DNA]</scope>
    <source>
        <strain evidence="11 12">DK69</strain>
    </source>
</reference>
<dbReference type="InterPro" id="IPR000731">
    <property type="entry name" value="SSD"/>
</dbReference>
<keyword evidence="8 9" id="KW-0472">Membrane</keyword>
<feature type="transmembrane region" description="Helical" evidence="9">
    <location>
        <begin position="393"/>
        <end position="417"/>
    </location>
</feature>
<dbReference type="OrthoDB" id="9758940at2"/>
<dbReference type="SUPFAM" id="SSF82866">
    <property type="entry name" value="Multidrug efflux transporter AcrB transmembrane domain"/>
    <property type="match status" value="2"/>
</dbReference>